<gene>
    <name evidence="2" type="ORF">PFLUV_G00211970</name>
</gene>
<dbReference type="AlphaFoldDB" id="A0A6A5EKF0"/>
<name>A0A6A5EKF0_PERFL</name>
<evidence type="ECO:0000256" key="1">
    <source>
        <dbReference type="SAM" id="MobiDB-lite"/>
    </source>
</evidence>
<dbReference type="PANTHER" id="PTHR34488">
    <property type="entry name" value="SI:CH211-245H14.1-RELATED"/>
    <property type="match status" value="1"/>
</dbReference>
<evidence type="ECO:0000313" key="2">
    <source>
        <dbReference type="EMBL" id="KAF1376483.1"/>
    </source>
</evidence>
<protein>
    <submittedName>
        <fullName evidence="2">Uncharacterized protein</fullName>
    </submittedName>
</protein>
<feature type="region of interest" description="Disordered" evidence="1">
    <location>
        <begin position="147"/>
        <end position="202"/>
    </location>
</feature>
<comment type="caution">
    <text evidence="2">The sequence shown here is derived from an EMBL/GenBank/DDBJ whole genome shotgun (WGS) entry which is preliminary data.</text>
</comment>
<dbReference type="PANTHER" id="PTHR34488:SF1">
    <property type="entry name" value="SI:CH211-245H14.1-RELATED"/>
    <property type="match status" value="1"/>
</dbReference>
<dbReference type="EMBL" id="VHII01000018">
    <property type="protein sequence ID" value="KAF1376483.1"/>
    <property type="molecule type" value="Genomic_DNA"/>
</dbReference>
<keyword evidence="3" id="KW-1185">Reference proteome</keyword>
<feature type="compositionally biased region" description="Polar residues" evidence="1">
    <location>
        <begin position="174"/>
        <end position="185"/>
    </location>
</feature>
<sequence length="340" mass="38501">MNYNQRSLSLSFLHLRAQLVHTAGEVMSRLLAEIRRSNKAAAQVLEKAGLRTDADIQSLTREELHELFPKHENFKLRRAIFDIIQKQKPIDVILRELKDFIPHESFRTALSNNGVLVDYLHILKDIKTQINNVQSFLDAHIDMLEEFSKNPPDQEPVSCNPVKLPSGQPDGRSQGAQGTGTSDTSGRMMLHTGQTGGHPQGPQTTLEYKMIVGSKTFGAHQQLMEKVRDQVQDQVQLIESSQDYKLTFVFCPISSRVASDVEAAMTDVRDDTPVILVLMHHTREVKYTTSMRTWPAYANVVLHVNVFYHETMRGLLKDQQNDAAVTQIQNKLLECFVPKS</sequence>
<reference evidence="2 3" key="1">
    <citation type="submission" date="2019-06" db="EMBL/GenBank/DDBJ databases">
        <title>A chromosome-scale genome assembly of the European perch, Perca fluviatilis.</title>
        <authorList>
            <person name="Roques C."/>
            <person name="Zahm M."/>
            <person name="Cabau C."/>
            <person name="Klopp C."/>
            <person name="Bouchez O."/>
            <person name="Donnadieu C."/>
            <person name="Kuhl H."/>
            <person name="Gislard M."/>
            <person name="Guendouz S."/>
            <person name="Journot L."/>
            <person name="Haffray P."/>
            <person name="Bestin A."/>
            <person name="Morvezen R."/>
            <person name="Feron R."/>
            <person name="Wen M."/>
            <person name="Jouanno E."/>
            <person name="Herpin A."/>
            <person name="Schartl M."/>
            <person name="Postlethwait J."/>
            <person name="Schaerlinger B."/>
            <person name="Chardard D."/>
            <person name="Lecocq T."/>
            <person name="Poncet C."/>
            <person name="Jaffrelo L."/>
            <person name="Lampietro C."/>
            <person name="Guiguen Y."/>
        </authorList>
    </citation>
    <scope>NUCLEOTIDE SEQUENCE [LARGE SCALE GENOMIC DNA]</scope>
    <source>
        <tissue evidence="2">Blood</tissue>
    </source>
</reference>
<evidence type="ECO:0000313" key="3">
    <source>
        <dbReference type="Proteomes" id="UP000465112"/>
    </source>
</evidence>
<proteinExistence type="predicted"/>
<accession>A0A6A5EKF0</accession>
<organism evidence="2 3">
    <name type="scientific">Perca fluviatilis</name>
    <name type="common">European perch</name>
    <dbReference type="NCBI Taxonomy" id="8168"/>
    <lineage>
        <taxon>Eukaryota</taxon>
        <taxon>Metazoa</taxon>
        <taxon>Chordata</taxon>
        <taxon>Craniata</taxon>
        <taxon>Vertebrata</taxon>
        <taxon>Euteleostomi</taxon>
        <taxon>Actinopterygii</taxon>
        <taxon>Neopterygii</taxon>
        <taxon>Teleostei</taxon>
        <taxon>Neoteleostei</taxon>
        <taxon>Acanthomorphata</taxon>
        <taxon>Eupercaria</taxon>
        <taxon>Perciformes</taxon>
        <taxon>Percoidei</taxon>
        <taxon>Percidae</taxon>
        <taxon>Percinae</taxon>
        <taxon>Perca</taxon>
    </lineage>
</organism>
<dbReference type="Proteomes" id="UP000465112">
    <property type="component" value="Unassembled WGS sequence"/>
</dbReference>